<dbReference type="RefSeq" id="XP_022995156.1">
    <property type="nucleotide sequence ID" value="XM_023139388.1"/>
</dbReference>
<dbReference type="PANTHER" id="PTHR43796">
    <property type="entry name" value="CARBOXYNORSPERMIDINE SYNTHASE"/>
    <property type="match status" value="1"/>
</dbReference>
<keyword evidence="3" id="KW-1185">Reference proteome</keyword>
<sequence length="182" mass="20387">MPILNFWFNCLRMIAILGFWYSEAPVGSEPPLPLLPSSSVTTFRSSWAVATGAACCETEKGAAMVATVGRNSRFVEVDAENVKSLEAALRDVDPVVHTAGLFQQTEKCTVLEASINIQPTLVFVMIQTIHRMQKLSRIKLWRQTFQLLQLHLSWSEQCNGGRASTCWRDESRGDSDRLKRSP</sequence>
<reference evidence="4" key="1">
    <citation type="submission" date="2025-08" db="UniProtKB">
        <authorList>
            <consortium name="RefSeq"/>
        </authorList>
    </citation>
    <scope>IDENTIFICATION</scope>
    <source>
        <tissue evidence="4">Young leaves</tissue>
    </source>
</reference>
<feature type="chain" id="PRO_5027010655" evidence="2">
    <location>
        <begin position="29"/>
        <end position="182"/>
    </location>
</feature>
<dbReference type="InterPro" id="IPR036291">
    <property type="entry name" value="NAD(P)-bd_dom_sf"/>
</dbReference>
<evidence type="ECO:0000256" key="2">
    <source>
        <dbReference type="SAM" id="SignalP"/>
    </source>
</evidence>
<keyword evidence="2" id="KW-0732">Signal</keyword>
<dbReference type="KEGG" id="cmax:111490780"/>
<dbReference type="PANTHER" id="PTHR43796:SF2">
    <property type="entry name" value="CARBOXYNORSPERMIDINE SYNTHASE"/>
    <property type="match status" value="1"/>
</dbReference>
<dbReference type="AlphaFoldDB" id="A0A6J1K178"/>
<evidence type="ECO:0000313" key="3">
    <source>
        <dbReference type="Proteomes" id="UP000504608"/>
    </source>
</evidence>
<accession>A0A6J1K178</accession>
<protein>
    <submittedName>
        <fullName evidence="4">Uncharacterized protein LOC111490780</fullName>
    </submittedName>
</protein>
<feature type="signal peptide" evidence="2">
    <location>
        <begin position="1"/>
        <end position="28"/>
    </location>
</feature>
<dbReference type="OrthoDB" id="10268090at2759"/>
<organism evidence="3 4">
    <name type="scientific">Cucurbita maxima</name>
    <name type="common">Pumpkin</name>
    <name type="synonym">Winter squash</name>
    <dbReference type="NCBI Taxonomy" id="3661"/>
    <lineage>
        <taxon>Eukaryota</taxon>
        <taxon>Viridiplantae</taxon>
        <taxon>Streptophyta</taxon>
        <taxon>Embryophyta</taxon>
        <taxon>Tracheophyta</taxon>
        <taxon>Spermatophyta</taxon>
        <taxon>Magnoliopsida</taxon>
        <taxon>eudicotyledons</taxon>
        <taxon>Gunneridae</taxon>
        <taxon>Pentapetalae</taxon>
        <taxon>rosids</taxon>
        <taxon>fabids</taxon>
        <taxon>Cucurbitales</taxon>
        <taxon>Cucurbitaceae</taxon>
        <taxon>Cucurbiteae</taxon>
        <taxon>Cucurbita</taxon>
    </lineage>
</organism>
<feature type="compositionally biased region" description="Basic and acidic residues" evidence="1">
    <location>
        <begin position="167"/>
        <end position="182"/>
    </location>
</feature>
<dbReference type="Gene3D" id="3.40.50.720">
    <property type="entry name" value="NAD(P)-binding Rossmann-like Domain"/>
    <property type="match status" value="1"/>
</dbReference>
<dbReference type="Proteomes" id="UP000504608">
    <property type="component" value="Unplaced"/>
</dbReference>
<evidence type="ECO:0000313" key="4">
    <source>
        <dbReference type="RefSeq" id="XP_022995156.1"/>
    </source>
</evidence>
<proteinExistence type="predicted"/>
<evidence type="ECO:0000256" key="1">
    <source>
        <dbReference type="SAM" id="MobiDB-lite"/>
    </source>
</evidence>
<gene>
    <name evidence="4" type="primary">LOC111490780</name>
</gene>
<dbReference type="GeneID" id="111490780"/>
<feature type="region of interest" description="Disordered" evidence="1">
    <location>
        <begin position="159"/>
        <end position="182"/>
    </location>
</feature>
<name>A0A6J1K178_CUCMA</name>
<dbReference type="SUPFAM" id="SSF51735">
    <property type="entry name" value="NAD(P)-binding Rossmann-fold domains"/>
    <property type="match status" value="1"/>
</dbReference>